<keyword evidence="1" id="KW-0175">Coiled coil</keyword>
<evidence type="ECO:0000256" key="1">
    <source>
        <dbReference type="SAM" id="Coils"/>
    </source>
</evidence>
<feature type="compositionally biased region" description="Low complexity" evidence="2">
    <location>
        <begin position="236"/>
        <end position="250"/>
    </location>
</feature>
<feature type="coiled-coil region" evidence="1">
    <location>
        <begin position="374"/>
        <end position="447"/>
    </location>
</feature>
<dbReference type="Proteomes" id="UP000224006">
    <property type="component" value="Chromosome VII"/>
</dbReference>
<organism evidence="3 4">
    <name type="scientific">Besnoitia besnoiti</name>
    <name type="common">Apicomplexan protozoan</name>
    <dbReference type="NCBI Taxonomy" id="94643"/>
    <lineage>
        <taxon>Eukaryota</taxon>
        <taxon>Sar</taxon>
        <taxon>Alveolata</taxon>
        <taxon>Apicomplexa</taxon>
        <taxon>Conoidasida</taxon>
        <taxon>Coccidia</taxon>
        <taxon>Eucoccidiorida</taxon>
        <taxon>Eimeriorina</taxon>
        <taxon>Sarcocystidae</taxon>
        <taxon>Besnoitia</taxon>
    </lineage>
</organism>
<dbReference type="KEGG" id="bbes:BESB_080570"/>
<feature type="compositionally biased region" description="Basic and acidic residues" evidence="2">
    <location>
        <begin position="566"/>
        <end position="579"/>
    </location>
</feature>
<feature type="region of interest" description="Disordered" evidence="2">
    <location>
        <begin position="455"/>
        <end position="500"/>
    </location>
</feature>
<protein>
    <submittedName>
        <fullName evidence="3">Uncharacterized protein</fullName>
    </submittedName>
</protein>
<name>A0A2A9MBZ1_BESBE</name>
<feature type="compositionally biased region" description="Low complexity" evidence="2">
    <location>
        <begin position="455"/>
        <end position="467"/>
    </location>
</feature>
<feature type="region of interest" description="Disordered" evidence="2">
    <location>
        <begin position="1"/>
        <end position="312"/>
    </location>
</feature>
<reference evidence="3 4" key="1">
    <citation type="submission" date="2017-09" db="EMBL/GenBank/DDBJ databases">
        <title>Genome sequencing of Besnoitia besnoiti strain Bb-Ger1.</title>
        <authorList>
            <person name="Schares G."/>
            <person name="Venepally P."/>
            <person name="Lorenzi H.A."/>
        </authorList>
    </citation>
    <scope>NUCLEOTIDE SEQUENCE [LARGE SCALE GENOMIC DNA]</scope>
    <source>
        <strain evidence="3 4">Bb-Ger1</strain>
    </source>
</reference>
<comment type="caution">
    <text evidence="3">The sequence shown here is derived from an EMBL/GenBank/DDBJ whole genome shotgun (WGS) entry which is preliminary data.</text>
</comment>
<sequence>MAGCLPSFRKKRKPEPPPAEDKADKEGEGEKKEDQDGGENADADTKPENEEKKSEEEPEPSAAVTKQESKSDEAGEKESGSKESDESKSESSEDEEKSGEDGDESSSRPETPEKQPSKAASSRSATSVSHRSSVSHESKPSGNSDISSESSPSRRSSASSVVELAASAHAVEEKPIASPPQPNPLEEQVRVLTQERDEAVRLHAQATAELEESRRENETLRKEIEEEKEKVKSLESELSSATAALASQSTRPDHGGAEDANVDSGAAKASEDAGAETKAAPPASPLCVSRLSSKASSASPPPETEPAEAVARTFSSDPLAVAALPAASVATEEELKKVTAERDSLAKQLEEAAVFYNSHIQRVTDIYNRVVARAHAAEKKKNKYAEKLAELMTARALGAEVRAGETQPEPVPARVETGEVEALRVQKQELEDRVGALVDRCHLLQQELANAQRLASPPLSKPLSRRSTIQPARQISKQASLIPSSRIESDSVGQSLEPSDRVFSSNFGDAKFLTERVEREQERAERQGPRESVFEYPKLLFEDEPPAEAEQAHVSTQITPSLPARKASEHAIRSLEPSDRGLSSGYGNAKFLTERMEREQERAEKRGPRESMMEYPRLLFSPEDESGGNSPPAEQAQPSRQTTLVPASRKSSELFMRPLDPADRGLSSGCSNASFLMERSEREQERAERQGLRDSVVEYPKFMFHEEGEPESGTQAGGPAARRGTSRVTFSVLSGSGGQPSPKQSIVSLPTNMFGDADANQNSQSPGMRPVSDEGQKRAVDLSALDGTLSDKGIESFLSQEDNDDDNSILSSFSRDIGAGSPQKKGRAFPSGEAPVLVTAQCCGKQVKKTDLRLLEKCGCSVCRHCLKQASITAKEDIRNFMGSDPMSGGPQWKIHCPKCSRPQIVSSTKTRAFSFAHDLK</sequence>
<feature type="compositionally biased region" description="Polar residues" evidence="2">
    <location>
        <begin position="491"/>
        <end position="500"/>
    </location>
</feature>
<feature type="compositionally biased region" description="Basic and acidic residues" evidence="2">
    <location>
        <begin position="211"/>
        <end position="235"/>
    </location>
</feature>
<dbReference type="RefSeq" id="XP_029217850.1">
    <property type="nucleotide sequence ID" value="XM_029366419.1"/>
</dbReference>
<keyword evidence="4" id="KW-1185">Reference proteome</keyword>
<feature type="compositionally biased region" description="Low complexity" evidence="2">
    <location>
        <begin position="117"/>
        <end position="132"/>
    </location>
</feature>
<evidence type="ECO:0000256" key="2">
    <source>
        <dbReference type="SAM" id="MobiDB-lite"/>
    </source>
</evidence>
<feature type="compositionally biased region" description="Polar residues" evidence="2">
    <location>
        <begin position="636"/>
        <end position="645"/>
    </location>
</feature>
<accession>A0A2A9MBZ1</accession>
<feature type="compositionally biased region" description="Basic and acidic residues" evidence="2">
    <location>
        <begin position="187"/>
        <end position="201"/>
    </location>
</feature>
<feature type="region of interest" description="Disordered" evidence="2">
    <location>
        <begin position="753"/>
        <end position="776"/>
    </location>
</feature>
<feature type="region of interest" description="Disordered" evidence="2">
    <location>
        <begin position="545"/>
        <end position="651"/>
    </location>
</feature>
<feature type="compositionally biased region" description="Basic and acidic residues" evidence="2">
    <location>
        <begin position="19"/>
        <end position="35"/>
    </location>
</feature>
<evidence type="ECO:0000313" key="3">
    <source>
        <dbReference type="EMBL" id="PFH33841.1"/>
    </source>
</evidence>
<feature type="compositionally biased region" description="Basic and acidic residues" evidence="2">
    <location>
        <begin position="105"/>
        <end position="116"/>
    </location>
</feature>
<feature type="compositionally biased region" description="Basic and acidic residues" evidence="2">
    <location>
        <begin position="67"/>
        <end position="91"/>
    </location>
</feature>
<feature type="region of interest" description="Disordered" evidence="2">
    <location>
        <begin position="706"/>
        <end position="725"/>
    </location>
</feature>
<feature type="compositionally biased region" description="Low complexity" evidence="2">
    <location>
        <begin position="147"/>
        <end position="169"/>
    </location>
</feature>
<dbReference type="AlphaFoldDB" id="A0A2A9MBZ1"/>
<dbReference type="VEuPathDB" id="ToxoDB:BESB_080570"/>
<dbReference type="GeneID" id="40312984"/>
<feature type="region of interest" description="Disordered" evidence="2">
    <location>
        <begin position="798"/>
        <end position="830"/>
    </location>
</feature>
<gene>
    <name evidence="3" type="ORF">BESB_080570</name>
</gene>
<feature type="compositionally biased region" description="Basic and acidic residues" evidence="2">
    <location>
        <begin position="43"/>
        <end position="55"/>
    </location>
</feature>
<dbReference type="EMBL" id="NWUJ01000008">
    <property type="protein sequence ID" value="PFH33841.1"/>
    <property type="molecule type" value="Genomic_DNA"/>
</dbReference>
<evidence type="ECO:0000313" key="4">
    <source>
        <dbReference type="Proteomes" id="UP000224006"/>
    </source>
</evidence>
<feature type="compositionally biased region" description="Acidic residues" evidence="2">
    <location>
        <begin position="92"/>
        <end position="104"/>
    </location>
</feature>
<dbReference type="OrthoDB" id="333868at2759"/>
<feature type="compositionally biased region" description="Basic and acidic residues" evidence="2">
    <location>
        <begin position="592"/>
        <end position="612"/>
    </location>
</feature>
<proteinExistence type="predicted"/>
<feature type="compositionally biased region" description="Polar residues" evidence="2">
    <location>
        <begin position="468"/>
        <end position="483"/>
    </location>
</feature>